<reference evidence="1" key="1">
    <citation type="submission" date="2018-05" db="EMBL/GenBank/DDBJ databases">
        <authorList>
            <person name="Lanie J.A."/>
            <person name="Ng W.-L."/>
            <person name="Kazmierczak K.M."/>
            <person name="Andrzejewski T.M."/>
            <person name="Davidsen T.M."/>
            <person name="Wayne K.J."/>
            <person name="Tettelin H."/>
            <person name="Glass J.I."/>
            <person name="Rusch D."/>
            <person name="Podicherti R."/>
            <person name="Tsui H.-C.T."/>
            <person name="Winkler M.E."/>
        </authorList>
    </citation>
    <scope>NUCLEOTIDE SEQUENCE</scope>
</reference>
<dbReference type="EMBL" id="UINC01138979">
    <property type="protein sequence ID" value="SVD25254.1"/>
    <property type="molecule type" value="Genomic_DNA"/>
</dbReference>
<gene>
    <name evidence="1" type="ORF">METZ01_LOCUS378108</name>
</gene>
<dbReference type="AlphaFoldDB" id="A0A382TT67"/>
<sequence length="94" mass="10935">MYGSIFNLKVKTGHEKQLLDLFDKYDAPEGGVAWFVMDPDEQRDWIGIAVFQNKESYVKNAQNPKQHERFVEMMQHLNAEPTWTDGTYVVGQLN</sequence>
<name>A0A382TT67_9ZZZZ</name>
<organism evidence="1">
    <name type="scientific">marine metagenome</name>
    <dbReference type="NCBI Taxonomy" id="408172"/>
    <lineage>
        <taxon>unclassified sequences</taxon>
        <taxon>metagenomes</taxon>
        <taxon>ecological metagenomes</taxon>
    </lineage>
</organism>
<evidence type="ECO:0008006" key="2">
    <source>
        <dbReference type="Google" id="ProtNLM"/>
    </source>
</evidence>
<evidence type="ECO:0000313" key="1">
    <source>
        <dbReference type="EMBL" id="SVD25254.1"/>
    </source>
</evidence>
<accession>A0A382TT67</accession>
<proteinExistence type="predicted"/>
<protein>
    <recommendedName>
        <fullName evidence="2">ABM domain-containing protein</fullName>
    </recommendedName>
</protein>